<dbReference type="OrthoDB" id="9996331at2759"/>
<dbReference type="Proteomes" id="UP000595437">
    <property type="component" value="Chromosome 21"/>
</dbReference>
<feature type="non-terminal residue" evidence="1">
    <location>
        <position position="1"/>
    </location>
</feature>
<dbReference type="EMBL" id="CP045910">
    <property type="protein sequence ID" value="QQP31364.1"/>
    <property type="molecule type" value="Genomic_DNA"/>
</dbReference>
<proteinExistence type="predicted"/>
<gene>
    <name evidence="1" type="ORF">FKW44_024945</name>
</gene>
<evidence type="ECO:0000313" key="2">
    <source>
        <dbReference type="Proteomes" id="UP000595437"/>
    </source>
</evidence>
<protein>
    <submittedName>
        <fullName evidence="1">Uncharacterized protein</fullName>
    </submittedName>
</protein>
<dbReference type="AlphaFoldDB" id="A0A7T8JT75"/>
<feature type="non-terminal residue" evidence="1">
    <location>
        <position position="60"/>
    </location>
</feature>
<evidence type="ECO:0000313" key="1">
    <source>
        <dbReference type="EMBL" id="QQP31364.1"/>
    </source>
</evidence>
<organism evidence="1 2">
    <name type="scientific">Caligus rogercresseyi</name>
    <name type="common">Sea louse</name>
    <dbReference type="NCBI Taxonomy" id="217165"/>
    <lineage>
        <taxon>Eukaryota</taxon>
        <taxon>Metazoa</taxon>
        <taxon>Ecdysozoa</taxon>
        <taxon>Arthropoda</taxon>
        <taxon>Crustacea</taxon>
        <taxon>Multicrustacea</taxon>
        <taxon>Hexanauplia</taxon>
        <taxon>Copepoda</taxon>
        <taxon>Siphonostomatoida</taxon>
        <taxon>Caligidae</taxon>
        <taxon>Caligus</taxon>
    </lineage>
</organism>
<accession>A0A7T8JT75</accession>
<sequence length="60" mass="6457">GNCRQALFPFEDPAALQEEVGGGLPVCPKDVPRRTKLSVHIVVFGVVSNEGSVMPPHIFN</sequence>
<keyword evidence="2" id="KW-1185">Reference proteome</keyword>
<name>A0A7T8JT75_CALRO</name>
<reference evidence="2" key="1">
    <citation type="submission" date="2021-01" db="EMBL/GenBank/DDBJ databases">
        <title>Caligus Genome Assembly.</title>
        <authorList>
            <person name="Gallardo-Escarate C."/>
        </authorList>
    </citation>
    <scope>NUCLEOTIDE SEQUENCE [LARGE SCALE GENOMIC DNA]</scope>
</reference>